<comment type="caution">
    <text evidence="3">The sequence shown here is derived from an EMBL/GenBank/DDBJ whole genome shotgun (WGS) entry which is preliminary data.</text>
</comment>
<feature type="region of interest" description="Disordered" evidence="1">
    <location>
        <begin position="108"/>
        <end position="144"/>
    </location>
</feature>
<evidence type="ECO:0000256" key="1">
    <source>
        <dbReference type="SAM" id="MobiDB-lite"/>
    </source>
</evidence>
<dbReference type="RefSeq" id="WP_311662172.1">
    <property type="nucleotide sequence ID" value="NZ_JAVRHT010000005.1"/>
</dbReference>
<organism evidence="3 4">
    <name type="scientific">Rubrivirga litoralis</name>
    <dbReference type="NCBI Taxonomy" id="3075598"/>
    <lineage>
        <taxon>Bacteria</taxon>
        <taxon>Pseudomonadati</taxon>
        <taxon>Rhodothermota</taxon>
        <taxon>Rhodothermia</taxon>
        <taxon>Rhodothermales</taxon>
        <taxon>Rubricoccaceae</taxon>
        <taxon>Rubrivirga</taxon>
    </lineage>
</organism>
<evidence type="ECO:0000256" key="2">
    <source>
        <dbReference type="SAM" id="Phobius"/>
    </source>
</evidence>
<protein>
    <recommendedName>
        <fullName evidence="5">Fibronectin type-III domain-containing protein</fullName>
    </recommendedName>
</protein>
<accession>A0ABU3BNG3</accession>
<keyword evidence="4" id="KW-1185">Reference proteome</keyword>
<sequence length="347" mass="36125">MPKPSAAAAPPTPTAPIDGAVVPLDAAVLRWTAPPGTASFDVRVAAADAPDDPLVELDALPATEVEVADALPPGDCVWWVRRSGGAWSTAARFRAGTAADVEATVEAGAAAADNERDARGPGRGGGEGGATEPPPDPVWPHATGEALDGAADVDWSTVPGFGAPTRDSVPTADAPPPQLIGPLGGEIVDAVVVALRWRDVPGADSYEVELSPHPEFDRDVLSLDAGRATEIELPGLVPAAGRKLLWRARARVGGAATPWSPYGRFYPAGEDDVDRFRADLSAALAAQQRQQDYARVVRERELDLVPLHERPDAVTTTAMAGVITWMLISGLVIGVIAFVFVMSLRGG</sequence>
<dbReference type="Gene3D" id="2.60.40.10">
    <property type="entry name" value="Immunoglobulins"/>
    <property type="match status" value="2"/>
</dbReference>
<gene>
    <name evidence="3" type="ORF">RM540_03670</name>
</gene>
<dbReference type="InterPro" id="IPR013783">
    <property type="entry name" value="Ig-like_fold"/>
</dbReference>
<keyword evidence="2" id="KW-0812">Transmembrane</keyword>
<keyword evidence="2" id="KW-0472">Membrane</keyword>
<evidence type="ECO:0000313" key="3">
    <source>
        <dbReference type="EMBL" id="MDT0630836.1"/>
    </source>
</evidence>
<reference evidence="3 4" key="1">
    <citation type="submission" date="2023-09" db="EMBL/GenBank/DDBJ databases">
        <authorList>
            <person name="Rey-Velasco X."/>
        </authorList>
    </citation>
    <scope>NUCLEOTIDE SEQUENCE [LARGE SCALE GENOMIC DNA]</scope>
    <source>
        <strain evidence="3 4">F394</strain>
    </source>
</reference>
<keyword evidence="2" id="KW-1133">Transmembrane helix</keyword>
<evidence type="ECO:0008006" key="5">
    <source>
        <dbReference type="Google" id="ProtNLM"/>
    </source>
</evidence>
<feature type="transmembrane region" description="Helical" evidence="2">
    <location>
        <begin position="318"/>
        <end position="341"/>
    </location>
</feature>
<proteinExistence type="predicted"/>
<name>A0ABU3BNG3_9BACT</name>
<dbReference type="Proteomes" id="UP001267426">
    <property type="component" value="Unassembled WGS sequence"/>
</dbReference>
<dbReference type="EMBL" id="JAVRHT010000005">
    <property type="protein sequence ID" value="MDT0630836.1"/>
    <property type="molecule type" value="Genomic_DNA"/>
</dbReference>
<evidence type="ECO:0000313" key="4">
    <source>
        <dbReference type="Proteomes" id="UP001267426"/>
    </source>
</evidence>